<keyword evidence="2" id="KW-1185">Reference proteome</keyword>
<protein>
    <submittedName>
        <fullName evidence="1">Ribonuclease H-like domain</fullName>
    </submittedName>
</protein>
<dbReference type="SUPFAM" id="SSF54060">
    <property type="entry name" value="His-Me finger endonucleases"/>
    <property type="match status" value="1"/>
</dbReference>
<dbReference type="PANTHER" id="PTHR31511:SF12">
    <property type="entry name" value="RHO TERMINATION FACTOR N-TERMINAL DOMAIN-CONTAINING PROTEIN"/>
    <property type="match status" value="1"/>
</dbReference>
<accession>A0A5E4NR08</accession>
<evidence type="ECO:0000313" key="2">
    <source>
        <dbReference type="Proteomes" id="UP000325440"/>
    </source>
</evidence>
<dbReference type="PANTHER" id="PTHR31511">
    <property type="entry name" value="PROTEIN CBG23764"/>
    <property type="match status" value="1"/>
</dbReference>
<dbReference type="OrthoDB" id="6602337at2759"/>
<proteinExistence type="predicted"/>
<name>A0A5E4NR08_9HEMI</name>
<reference evidence="1 2" key="1">
    <citation type="submission" date="2019-08" db="EMBL/GenBank/DDBJ databases">
        <authorList>
            <person name="Alioto T."/>
            <person name="Alioto T."/>
            <person name="Gomez Garrido J."/>
        </authorList>
    </citation>
    <scope>NUCLEOTIDE SEQUENCE [LARGE SCALE GENOMIC DNA]</scope>
</reference>
<dbReference type="AlphaFoldDB" id="A0A5E4NR08"/>
<dbReference type="EMBL" id="CABPRJ010002416">
    <property type="protein sequence ID" value="VVC45846.1"/>
    <property type="molecule type" value="Genomic_DNA"/>
</dbReference>
<dbReference type="Proteomes" id="UP000325440">
    <property type="component" value="Unassembled WGS sequence"/>
</dbReference>
<dbReference type="InterPro" id="IPR044925">
    <property type="entry name" value="His-Me_finger_sf"/>
</dbReference>
<organism evidence="1 2">
    <name type="scientific">Cinara cedri</name>
    <dbReference type="NCBI Taxonomy" id="506608"/>
    <lineage>
        <taxon>Eukaryota</taxon>
        <taxon>Metazoa</taxon>
        <taxon>Ecdysozoa</taxon>
        <taxon>Arthropoda</taxon>
        <taxon>Hexapoda</taxon>
        <taxon>Insecta</taxon>
        <taxon>Pterygota</taxon>
        <taxon>Neoptera</taxon>
        <taxon>Paraneoptera</taxon>
        <taxon>Hemiptera</taxon>
        <taxon>Sternorrhyncha</taxon>
        <taxon>Aphidomorpha</taxon>
        <taxon>Aphidoidea</taxon>
        <taxon>Aphididae</taxon>
        <taxon>Lachninae</taxon>
        <taxon>Cinara</taxon>
    </lineage>
</organism>
<sequence length="207" mass="24740">MQQKFFYEKIKDEALYIANNYLDVKKPMIITKERETEFEKENNCHICEKSLMDLPPILVKKQKILNEIKDLQELMEKVKDHDHLTGKYRGAAHSICNLNYKVPRFIPVFFHSLSGEHVTQNAYENAKKIWETFEIKNMRDLTILYNKIDVLLLTDVMENYRDVSIRHFKLDPVHYYTTPGFAWNAMLRKTGVELELIRDIDLYLMFE</sequence>
<evidence type="ECO:0000313" key="1">
    <source>
        <dbReference type="EMBL" id="VVC45846.1"/>
    </source>
</evidence>
<gene>
    <name evidence="1" type="ORF">CINCED_3A014681</name>
</gene>